<comment type="similarity">
    <text evidence="2">Belongs to the bacterial solute-binding protein 8 family.</text>
</comment>
<name>A0A7W8VFH2_9ACTN</name>
<dbReference type="EMBL" id="JACHDB010000001">
    <property type="protein sequence ID" value="MBB5433974.1"/>
    <property type="molecule type" value="Genomic_DNA"/>
</dbReference>
<comment type="caution">
    <text evidence="6">The sequence shown here is derived from an EMBL/GenBank/DDBJ whole genome shotgun (WGS) entry which is preliminary data.</text>
</comment>
<evidence type="ECO:0000256" key="2">
    <source>
        <dbReference type="ARBA" id="ARBA00008814"/>
    </source>
</evidence>
<keyword evidence="3" id="KW-0813">Transport</keyword>
<dbReference type="GO" id="GO:0030288">
    <property type="term" value="C:outer membrane-bounded periplasmic space"/>
    <property type="evidence" value="ECO:0007669"/>
    <property type="project" value="TreeGrafter"/>
</dbReference>
<dbReference type="Proteomes" id="UP000572635">
    <property type="component" value="Unassembled WGS sequence"/>
</dbReference>
<dbReference type="InterPro" id="IPR002491">
    <property type="entry name" value="ABC_transptr_periplasmic_BD"/>
</dbReference>
<evidence type="ECO:0000313" key="6">
    <source>
        <dbReference type="EMBL" id="MBB5433974.1"/>
    </source>
</evidence>
<comment type="subcellular location">
    <subcellularLocation>
        <location evidence="1">Cell envelope</location>
    </subcellularLocation>
</comment>
<dbReference type="InterPro" id="IPR051313">
    <property type="entry name" value="Bact_iron-sidero_bind"/>
</dbReference>
<proteinExistence type="inferred from homology"/>
<reference evidence="6 7" key="1">
    <citation type="submission" date="2020-08" db="EMBL/GenBank/DDBJ databases">
        <title>Sequencing the genomes of 1000 actinobacteria strains.</title>
        <authorList>
            <person name="Klenk H.-P."/>
        </authorList>
    </citation>
    <scope>NUCLEOTIDE SEQUENCE [LARGE SCALE GENOMIC DNA]</scope>
    <source>
        <strain evidence="6 7">DSM 44551</strain>
    </source>
</reference>
<dbReference type="SUPFAM" id="SSF53807">
    <property type="entry name" value="Helical backbone' metal receptor"/>
    <property type="match status" value="1"/>
</dbReference>
<organism evidence="6 7">
    <name type="scientific">Nocardiopsis composta</name>
    <dbReference type="NCBI Taxonomy" id="157465"/>
    <lineage>
        <taxon>Bacteria</taxon>
        <taxon>Bacillati</taxon>
        <taxon>Actinomycetota</taxon>
        <taxon>Actinomycetes</taxon>
        <taxon>Streptosporangiales</taxon>
        <taxon>Nocardiopsidaceae</taxon>
        <taxon>Nocardiopsis</taxon>
    </lineage>
</organism>
<dbReference type="AlphaFoldDB" id="A0A7W8VFH2"/>
<gene>
    <name evidence="6" type="ORF">HDA36_004058</name>
</gene>
<dbReference type="PANTHER" id="PTHR30532:SF1">
    <property type="entry name" value="IRON(3+)-HYDROXAMATE-BINDING PROTEIN FHUD"/>
    <property type="match status" value="1"/>
</dbReference>
<feature type="domain" description="Fe/B12 periplasmic-binding" evidence="5">
    <location>
        <begin position="1"/>
        <end position="182"/>
    </location>
</feature>
<keyword evidence="7" id="KW-1185">Reference proteome</keyword>
<evidence type="ECO:0000259" key="5">
    <source>
        <dbReference type="PROSITE" id="PS50983"/>
    </source>
</evidence>
<dbReference type="GO" id="GO:1901678">
    <property type="term" value="P:iron coordination entity transport"/>
    <property type="evidence" value="ECO:0007669"/>
    <property type="project" value="UniProtKB-ARBA"/>
</dbReference>
<keyword evidence="4" id="KW-0732">Signal</keyword>
<dbReference type="Pfam" id="PF01497">
    <property type="entry name" value="Peripla_BP_2"/>
    <property type="match status" value="1"/>
</dbReference>
<dbReference type="Gene3D" id="3.40.50.1980">
    <property type="entry name" value="Nitrogenase molybdenum iron protein domain"/>
    <property type="match status" value="1"/>
</dbReference>
<accession>A0A7W8VFH2</accession>
<dbReference type="PROSITE" id="PS50983">
    <property type="entry name" value="FE_B12_PBP"/>
    <property type="match status" value="1"/>
</dbReference>
<evidence type="ECO:0000256" key="3">
    <source>
        <dbReference type="ARBA" id="ARBA00022448"/>
    </source>
</evidence>
<dbReference type="PANTHER" id="PTHR30532">
    <property type="entry name" value="IRON III DICITRATE-BINDING PERIPLASMIC PROTEIN"/>
    <property type="match status" value="1"/>
</dbReference>
<evidence type="ECO:0000256" key="4">
    <source>
        <dbReference type="ARBA" id="ARBA00022729"/>
    </source>
</evidence>
<evidence type="ECO:0000313" key="7">
    <source>
        <dbReference type="Proteomes" id="UP000572635"/>
    </source>
</evidence>
<evidence type="ECO:0000256" key="1">
    <source>
        <dbReference type="ARBA" id="ARBA00004196"/>
    </source>
</evidence>
<protein>
    <submittedName>
        <fullName evidence="6">ABC-type Fe3+-hydroxamate transport system substrate-binding protein</fullName>
    </submittedName>
</protein>
<sequence>MWLTDSRSWEDSVGYLRAAAALTGRGEQQAEAEQAFYDKLAEAQAAAEEEGFASVKPLVLYGSDGAFQVDSEGSIVGGLLDEVVDYDWEDRSTGGHQAGGSDYSIEEILAGDPDVIFVESFTFSEDDAPLSEQLAEDPVWKRIGAVEAGRVHEVDLAPWATGRGTRSLGVVLDDALTHLRDA</sequence>
<dbReference type="RefSeq" id="WP_184394200.1">
    <property type="nucleotide sequence ID" value="NZ_BAAAJD010000040.1"/>
</dbReference>